<proteinExistence type="predicted"/>
<dbReference type="SUPFAM" id="SSF53474">
    <property type="entry name" value="alpha/beta-Hydrolases"/>
    <property type="match status" value="1"/>
</dbReference>
<evidence type="ECO:0000313" key="2">
    <source>
        <dbReference type="Proteomes" id="UP000266188"/>
    </source>
</evidence>
<dbReference type="InterPro" id="IPR013744">
    <property type="entry name" value="SidJ"/>
</dbReference>
<name>A0A3A2Z864_9EURO</name>
<protein>
    <submittedName>
        <fullName evidence="1">Siderophore biosynthesis lipase esterase</fullName>
    </submittedName>
</protein>
<dbReference type="Proteomes" id="UP000266188">
    <property type="component" value="Unassembled WGS sequence"/>
</dbReference>
<reference evidence="2" key="1">
    <citation type="submission" date="2017-02" db="EMBL/GenBank/DDBJ databases">
        <authorList>
            <person name="Tafer H."/>
            <person name="Lopandic K."/>
        </authorList>
    </citation>
    <scope>NUCLEOTIDE SEQUENCE [LARGE SCALE GENOMIC DNA]</scope>
    <source>
        <strain evidence="2">CBS 366.77</strain>
    </source>
</reference>
<comment type="caution">
    <text evidence="1">The sequence shown here is derived from an EMBL/GenBank/DDBJ whole genome shotgun (WGS) entry which is preliminary data.</text>
</comment>
<dbReference type="AlphaFoldDB" id="A0A3A2Z864"/>
<dbReference type="EMBL" id="MVGC01000487">
    <property type="protein sequence ID" value="RJE18820.1"/>
    <property type="molecule type" value="Genomic_DNA"/>
</dbReference>
<sequence>MAQPSHPGILHQYAPRLVAFEFTSQNTSKPKPHSLLFIGGLSDGLFTVPYVSTLAKSLESTDWSVFWLLLSSSYSGWGTGSLDKDGEEIAQCVRFVRGYKTSQCGAGAKVVIMGHSTGSQDVLHYLHSPNPFLHDPKFEKGLQHLTRPQVDGAIMQAPVSDREAVLNTVRGNNEAKGAYDQLVDYATRQPFTSGKTETILQPHLVKMVGLADDVPISSRRFLSLVSPESPEKPAEDDLFSSDLMDQRLRETFGAVGDRGLLRSSLLVLYSGSDDFAPAWIDKEHLMRRWENATNEGGKNRWNANSGVIPGASHNVKDQGQDDLVARVTRYLDDVLKA</sequence>
<dbReference type="Gene3D" id="3.40.50.1820">
    <property type="entry name" value="alpha/beta hydrolase"/>
    <property type="match status" value="1"/>
</dbReference>
<dbReference type="Pfam" id="PF08538">
    <property type="entry name" value="DUF1749"/>
    <property type="match status" value="1"/>
</dbReference>
<dbReference type="OrthoDB" id="10034502at2759"/>
<keyword evidence="2" id="KW-1185">Reference proteome</keyword>
<organism evidence="1 2">
    <name type="scientific">Aspergillus sclerotialis</name>
    <dbReference type="NCBI Taxonomy" id="2070753"/>
    <lineage>
        <taxon>Eukaryota</taxon>
        <taxon>Fungi</taxon>
        <taxon>Dikarya</taxon>
        <taxon>Ascomycota</taxon>
        <taxon>Pezizomycotina</taxon>
        <taxon>Eurotiomycetes</taxon>
        <taxon>Eurotiomycetidae</taxon>
        <taxon>Eurotiales</taxon>
        <taxon>Aspergillaceae</taxon>
        <taxon>Aspergillus</taxon>
        <taxon>Aspergillus subgen. Polypaecilum</taxon>
    </lineage>
</organism>
<dbReference type="PANTHER" id="PTHR31591:SF5">
    <property type="entry name" value="DOLICHOL-PHOSPHATE MANNOSYLTRANSFERASE"/>
    <property type="match status" value="1"/>
</dbReference>
<dbReference type="PANTHER" id="PTHR31591">
    <property type="entry name" value="UPF0613 PROTEIN PB24D3.06C"/>
    <property type="match status" value="1"/>
</dbReference>
<evidence type="ECO:0000313" key="1">
    <source>
        <dbReference type="EMBL" id="RJE18820.1"/>
    </source>
</evidence>
<accession>A0A3A2Z864</accession>
<gene>
    <name evidence="1" type="ORF">PHISCL_08837</name>
</gene>
<dbReference type="InterPro" id="IPR029058">
    <property type="entry name" value="AB_hydrolase_fold"/>
</dbReference>